<proteinExistence type="inferred from homology"/>
<keyword evidence="5 7" id="KW-0460">Magnesium</keyword>
<feature type="domain" description="Alpha-D-phosphohexomutase C-terminal" evidence="8">
    <location>
        <begin position="378"/>
        <end position="445"/>
    </location>
</feature>
<dbReference type="SUPFAM" id="SSF55957">
    <property type="entry name" value="Phosphoglucomutase, C-terminal domain"/>
    <property type="match status" value="1"/>
</dbReference>
<evidence type="ECO:0000259" key="9">
    <source>
        <dbReference type="Pfam" id="PF02878"/>
    </source>
</evidence>
<dbReference type="Gene3D" id="3.30.310.50">
    <property type="entry name" value="Alpha-D-phosphohexomutase, C-terminal domain"/>
    <property type="match status" value="1"/>
</dbReference>
<dbReference type="GO" id="GO:0016868">
    <property type="term" value="F:intramolecular phosphotransferase activity"/>
    <property type="evidence" value="ECO:0007669"/>
    <property type="project" value="InterPro"/>
</dbReference>
<dbReference type="AlphaFoldDB" id="A0A838L4S2"/>
<keyword evidence="6" id="KW-0413">Isomerase</keyword>
<dbReference type="Pfam" id="PF02880">
    <property type="entry name" value="PGM_PMM_III"/>
    <property type="match status" value="1"/>
</dbReference>
<dbReference type="CDD" id="cd03089">
    <property type="entry name" value="PMM_PGM"/>
    <property type="match status" value="1"/>
</dbReference>
<comment type="similarity">
    <text evidence="2 7">Belongs to the phosphohexose mutase family.</text>
</comment>
<dbReference type="PRINTS" id="PR00509">
    <property type="entry name" value="PGMPMM"/>
</dbReference>
<dbReference type="GO" id="GO:0005975">
    <property type="term" value="P:carbohydrate metabolic process"/>
    <property type="evidence" value="ECO:0007669"/>
    <property type="project" value="InterPro"/>
</dbReference>
<name>A0A838L4S2_9SPHN</name>
<dbReference type="InterPro" id="IPR005843">
    <property type="entry name" value="A-D-PHexomutase_C"/>
</dbReference>
<dbReference type="InterPro" id="IPR005844">
    <property type="entry name" value="A-D-PHexomutase_a/b/a-I"/>
</dbReference>
<keyword evidence="3" id="KW-0597">Phosphoprotein</keyword>
<dbReference type="InterPro" id="IPR016055">
    <property type="entry name" value="A-D-PHexomutase_a/b/a-I/II/III"/>
</dbReference>
<dbReference type="Pfam" id="PF02879">
    <property type="entry name" value="PGM_PMM_II"/>
    <property type="match status" value="1"/>
</dbReference>
<comment type="caution">
    <text evidence="12">The sequence shown here is derived from an EMBL/GenBank/DDBJ whole genome shotgun (WGS) entry which is preliminary data.</text>
</comment>
<dbReference type="Gene3D" id="3.40.120.10">
    <property type="entry name" value="Alpha-D-Glucose-1,6-Bisphosphate, subunit A, domain 3"/>
    <property type="match status" value="3"/>
</dbReference>
<dbReference type="Proteomes" id="UP000570166">
    <property type="component" value="Unassembled WGS sequence"/>
</dbReference>
<evidence type="ECO:0000256" key="3">
    <source>
        <dbReference type="ARBA" id="ARBA00022553"/>
    </source>
</evidence>
<reference evidence="12 13" key="1">
    <citation type="submission" date="2020-07" db="EMBL/GenBank/DDBJ databases">
        <authorList>
            <person name="Sun Q."/>
        </authorList>
    </citation>
    <scope>NUCLEOTIDE SEQUENCE [LARGE SCALE GENOMIC DNA]</scope>
    <source>
        <strain evidence="12 13">CGMCC 1.13654</strain>
    </source>
</reference>
<evidence type="ECO:0000256" key="1">
    <source>
        <dbReference type="ARBA" id="ARBA00001946"/>
    </source>
</evidence>
<dbReference type="InterPro" id="IPR005845">
    <property type="entry name" value="A-D-PHexomutase_a/b/a-II"/>
</dbReference>
<evidence type="ECO:0000256" key="5">
    <source>
        <dbReference type="ARBA" id="ARBA00022842"/>
    </source>
</evidence>
<gene>
    <name evidence="12" type="ORF">HZF05_07880</name>
</gene>
<organism evidence="12 13">
    <name type="scientific">Sphingomonas chungangi</name>
    <dbReference type="NCBI Taxonomy" id="2683589"/>
    <lineage>
        <taxon>Bacteria</taxon>
        <taxon>Pseudomonadati</taxon>
        <taxon>Pseudomonadota</taxon>
        <taxon>Alphaproteobacteria</taxon>
        <taxon>Sphingomonadales</taxon>
        <taxon>Sphingomonadaceae</taxon>
        <taxon>Sphingomonas</taxon>
    </lineage>
</organism>
<keyword evidence="4 7" id="KW-0479">Metal-binding</keyword>
<evidence type="ECO:0000256" key="2">
    <source>
        <dbReference type="ARBA" id="ARBA00010231"/>
    </source>
</evidence>
<dbReference type="RefSeq" id="WP_160366247.1">
    <property type="nucleotide sequence ID" value="NZ_JACEIB010000005.1"/>
</dbReference>
<dbReference type="EMBL" id="JACEIB010000005">
    <property type="protein sequence ID" value="MBA2934017.1"/>
    <property type="molecule type" value="Genomic_DNA"/>
</dbReference>
<accession>A0A838L4S2</accession>
<keyword evidence="13" id="KW-1185">Reference proteome</keyword>
<dbReference type="PROSITE" id="PS00710">
    <property type="entry name" value="PGM_PMM"/>
    <property type="match status" value="1"/>
</dbReference>
<dbReference type="InterPro" id="IPR005841">
    <property type="entry name" value="Alpha-D-phosphohexomutase_SF"/>
</dbReference>
<dbReference type="InterPro" id="IPR036900">
    <property type="entry name" value="A-D-PHexomutase_C_sf"/>
</dbReference>
<feature type="domain" description="Alpha-D-phosphohexomutase alpha/beta/alpha" evidence="11">
    <location>
        <begin position="254"/>
        <end position="360"/>
    </location>
</feature>
<dbReference type="GO" id="GO:0000287">
    <property type="term" value="F:magnesium ion binding"/>
    <property type="evidence" value="ECO:0007669"/>
    <property type="project" value="InterPro"/>
</dbReference>
<dbReference type="Pfam" id="PF00408">
    <property type="entry name" value="PGM_PMM_IV"/>
    <property type="match status" value="1"/>
</dbReference>
<dbReference type="SUPFAM" id="SSF53738">
    <property type="entry name" value="Phosphoglucomutase, first 3 domains"/>
    <property type="match status" value="3"/>
</dbReference>
<protein>
    <submittedName>
        <fullName evidence="12">Phosphomannomutase/phosphoglucomutase</fullName>
    </submittedName>
</protein>
<evidence type="ECO:0000313" key="13">
    <source>
        <dbReference type="Proteomes" id="UP000570166"/>
    </source>
</evidence>
<dbReference type="Pfam" id="PF02878">
    <property type="entry name" value="PGM_PMM_I"/>
    <property type="match status" value="1"/>
</dbReference>
<evidence type="ECO:0000259" key="10">
    <source>
        <dbReference type="Pfam" id="PF02879"/>
    </source>
</evidence>
<evidence type="ECO:0000259" key="8">
    <source>
        <dbReference type="Pfam" id="PF00408"/>
    </source>
</evidence>
<evidence type="ECO:0000256" key="6">
    <source>
        <dbReference type="ARBA" id="ARBA00023235"/>
    </source>
</evidence>
<feature type="domain" description="Alpha-D-phosphohexomutase alpha/beta/alpha" evidence="9">
    <location>
        <begin position="10"/>
        <end position="119"/>
    </location>
</feature>
<evidence type="ECO:0000256" key="7">
    <source>
        <dbReference type="RuleBase" id="RU004326"/>
    </source>
</evidence>
<comment type="cofactor">
    <cofactor evidence="1">
        <name>Mg(2+)</name>
        <dbReference type="ChEBI" id="CHEBI:18420"/>
    </cofactor>
</comment>
<evidence type="ECO:0000256" key="4">
    <source>
        <dbReference type="ARBA" id="ARBA00022723"/>
    </source>
</evidence>
<dbReference type="InterPro" id="IPR005846">
    <property type="entry name" value="A-D-PHexomutase_a/b/a-III"/>
</dbReference>
<evidence type="ECO:0000259" key="11">
    <source>
        <dbReference type="Pfam" id="PF02880"/>
    </source>
</evidence>
<dbReference type="PANTHER" id="PTHR43771">
    <property type="entry name" value="PHOSPHOMANNOMUTASE"/>
    <property type="match status" value="1"/>
</dbReference>
<dbReference type="InterPro" id="IPR016066">
    <property type="entry name" value="A-D-PHexomutase_CS"/>
</dbReference>
<evidence type="ECO:0000313" key="12">
    <source>
        <dbReference type="EMBL" id="MBA2934017.1"/>
    </source>
</evidence>
<feature type="domain" description="Alpha-D-phosphohexomutase alpha/beta/alpha" evidence="10">
    <location>
        <begin position="165"/>
        <end position="250"/>
    </location>
</feature>
<dbReference type="PANTHER" id="PTHR43771:SF2">
    <property type="entry name" value="PHOSPHOMANNOMUTASE_PHOSPHOGLUCOMUTASE"/>
    <property type="match status" value="1"/>
</dbReference>
<dbReference type="NCBIfam" id="NF046027">
    <property type="entry name" value="PhglucPhmanMutPgmG"/>
    <property type="match status" value="1"/>
</dbReference>
<sequence length="460" mass="49512">MTHRFDPTSLREYDIRGIVGKALGPADATAIGRGFGTRVRRAGGTRVAVGYDGRTHSPLLEAALVDGLTKSGVDVVRIGLGPTPMLYYAEATLEVDGGIQITGSHNPGDYNGFKMVLQHKPFFGADIQNLGKLAEEGDWEEGSGSISNYEIMEDYVARLMAGYAGGAFRIGWDAGNGAAGPIVDRLVKLLPGEHHTLYTEVDGTFPNHHPDPTEEKNLADLKALVKEKGLDFGIAFDGDGDRIGAVDGEGRVVWGDQLLAILAEPVLRELPGATIIADVKASQALYDRIAELGGTPLMWKTGHSLIKTKMKETNSPLAGEMSGHVFFAHDYYGFDDALYAAIRLIRAVRVMGGSLTTIKSAMPAMINTPEMRFQSSEDRKFKVVDEVLDRLAADGADVNRTDGARVNTPDGWWLLRASNTQDVLVARAEAKDEAGLERLMGQINDQLAKSGVEPVLAAGH</sequence>